<feature type="domain" description="MADF" evidence="1">
    <location>
        <begin position="9"/>
        <end position="104"/>
    </location>
</feature>
<dbReference type="PROSITE" id="PS51029">
    <property type="entry name" value="MADF"/>
    <property type="match status" value="1"/>
</dbReference>
<dbReference type="GO" id="GO:0006357">
    <property type="term" value="P:regulation of transcription by RNA polymerase II"/>
    <property type="evidence" value="ECO:0007669"/>
    <property type="project" value="TreeGrafter"/>
</dbReference>
<dbReference type="OrthoDB" id="7555214at2759"/>
<dbReference type="Proteomes" id="UP000504606">
    <property type="component" value="Unplaced"/>
</dbReference>
<dbReference type="InterPro" id="IPR039353">
    <property type="entry name" value="TF_Adf1"/>
</dbReference>
<dbReference type="GO" id="GO:0005634">
    <property type="term" value="C:nucleus"/>
    <property type="evidence" value="ECO:0007669"/>
    <property type="project" value="TreeGrafter"/>
</dbReference>
<dbReference type="SMART" id="SM00595">
    <property type="entry name" value="MADF"/>
    <property type="match status" value="1"/>
</dbReference>
<sequence>MAKKEIDIRLAQAVEKYPILWDCGDDLYKRTDLKPEAWTKVVELVGPPATEEWAVKRWKSMKDTFHDNHRRVRESKRSGVSTDEIVKPTWYLYKYLTYLIKTCAQAISSSNLT</sequence>
<proteinExistence type="predicted"/>
<keyword evidence="2" id="KW-1185">Reference proteome</keyword>
<dbReference type="AlphaFoldDB" id="A0A9C6WRE0"/>
<name>A0A9C6WRE0_FRAOC</name>
<dbReference type="KEGG" id="foc:127749781"/>
<dbReference type="PANTHER" id="PTHR12243:SF67">
    <property type="entry name" value="COREPRESSOR OF PANGOLIN, ISOFORM A-RELATED"/>
    <property type="match status" value="1"/>
</dbReference>
<dbReference type="Pfam" id="PF10545">
    <property type="entry name" value="MADF_DNA_bdg"/>
    <property type="match status" value="1"/>
</dbReference>
<evidence type="ECO:0000259" key="1">
    <source>
        <dbReference type="PROSITE" id="PS51029"/>
    </source>
</evidence>
<reference evidence="3" key="1">
    <citation type="submission" date="2025-08" db="UniProtKB">
        <authorList>
            <consortium name="RefSeq"/>
        </authorList>
    </citation>
    <scope>IDENTIFICATION</scope>
    <source>
        <tissue evidence="3">Whole organism</tissue>
    </source>
</reference>
<evidence type="ECO:0000313" key="2">
    <source>
        <dbReference type="Proteomes" id="UP000504606"/>
    </source>
</evidence>
<protein>
    <submittedName>
        <fullName evidence="3">Transcription factor Adf-1-like</fullName>
    </submittedName>
</protein>
<gene>
    <name evidence="3" type="primary">LOC127749781</name>
</gene>
<dbReference type="RefSeq" id="XP_052125402.1">
    <property type="nucleotide sequence ID" value="XM_052269442.1"/>
</dbReference>
<dbReference type="PANTHER" id="PTHR12243">
    <property type="entry name" value="MADF DOMAIN TRANSCRIPTION FACTOR"/>
    <property type="match status" value="1"/>
</dbReference>
<dbReference type="GO" id="GO:0005667">
    <property type="term" value="C:transcription regulator complex"/>
    <property type="evidence" value="ECO:0007669"/>
    <property type="project" value="TreeGrafter"/>
</dbReference>
<dbReference type="InterPro" id="IPR006578">
    <property type="entry name" value="MADF-dom"/>
</dbReference>
<evidence type="ECO:0000313" key="3">
    <source>
        <dbReference type="RefSeq" id="XP_052125402.1"/>
    </source>
</evidence>
<organism evidence="2 3">
    <name type="scientific">Frankliniella occidentalis</name>
    <name type="common">Western flower thrips</name>
    <name type="synonym">Euthrips occidentalis</name>
    <dbReference type="NCBI Taxonomy" id="133901"/>
    <lineage>
        <taxon>Eukaryota</taxon>
        <taxon>Metazoa</taxon>
        <taxon>Ecdysozoa</taxon>
        <taxon>Arthropoda</taxon>
        <taxon>Hexapoda</taxon>
        <taxon>Insecta</taxon>
        <taxon>Pterygota</taxon>
        <taxon>Neoptera</taxon>
        <taxon>Paraneoptera</taxon>
        <taxon>Thysanoptera</taxon>
        <taxon>Terebrantia</taxon>
        <taxon>Thripoidea</taxon>
        <taxon>Thripidae</taxon>
        <taxon>Frankliniella</taxon>
    </lineage>
</organism>
<dbReference type="GeneID" id="127749781"/>
<accession>A0A9C6WRE0</accession>